<dbReference type="InterPro" id="IPR000835">
    <property type="entry name" value="HTH_MarR-typ"/>
</dbReference>
<dbReference type="InterPro" id="IPR011991">
    <property type="entry name" value="ArsR-like_HTH"/>
</dbReference>
<protein>
    <recommendedName>
        <fullName evidence="1">HTH marR-type domain-containing protein</fullName>
    </recommendedName>
</protein>
<evidence type="ECO:0000313" key="3">
    <source>
        <dbReference type="Proteomes" id="UP001500784"/>
    </source>
</evidence>
<dbReference type="SMART" id="SM00347">
    <property type="entry name" value="HTH_MARR"/>
    <property type="match status" value="1"/>
</dbReference>
<comment type="caution">
    <text evidence="2">The sequence shown here is derived from an EMBL/GenBank/DDBJ whole genome shotgun (WGS) entry which is preliminary data.</text>
</comment>
<sequence>MFLSMKEDLALDRLAEEFREALREAVFLVRHMDTEFGITSNQLGTLRMVAAEGMRVSDIARNLGVKVPSATEQIIRLEHAGLVRRSPDPEDSRGVRVSLTPDGRHKLAVETQRRESLLSDLLGQLGTGEREKLREALPVIAKVTHMGFSTIS</sequence>
<dbReference type="Gene3D" id="1.10.10.10">
    <property type="entry name" value="Winged helix-like DNA-binding domain superfamily/Winged helix DNA-binding domain"/>
    <property type="match status" value="1"/>
</dbReference>
<dbReference type="InterPro" id="IPR036390">
    <property type="entry name" value="WH_DNA-bd_sf"/>
</dbReference>
<organism evidence="2 3">
    <name type="scientific">Arthrobacter gandavensis</name>
    <dbReference type="NCBI Taxonomy" id="169960"/>
    <lineage>
        <taxon>Bacteria</taxon>
        <taxon>Bacillati</taxon>
        <taxon>Actinomycetota</taxon>
        <taxon>Actinomycetes</taxon>
        <taxon>Micrococcales</taxon>
        <taxon>Micrococcaceae</taxon>
        <taxon>Arthrobacter</taxon>
    </lineage>
</organism>
<evidence type="ECO:0000259" key="1">
    <source>
        <dbReference type="PROSITE" id="PS50995"/>
    </source>
</evidence>
<name>A0ABN2P384_9MICC</name>
<dbReference type="Proteomes" id="UP001500784">
    <property type="component" value="Unassembled WGS sequence"/>
</dbReference>
<keyword evidence="3" id="KW-1185">Reference proteome</keyword>
<dbReference type="EMBL" id="BAAALV010000002">
    <property type="protein sequence ID" value="GAA1911370.1"/>
    <property type="molecule type" value="Genomic_DNA"/>
</dbReference>
<gene>
    <name evidence="2" type="ORF">GCM10009688_15420</name>
</gene>
<evidence type="ECO:0000313" key="2">
    <source>
        <dbReference type="EMBL" id="GAA1911370.1"/>
    </source>
</evidence>
<dbReference type="Pfam" id="PF01047">
    <property type="entry name" value="MarR"/>
    <property type="match status" value="1"/>
</dbReference>
<reference evidence="2 3" key="1">
    <citation type="journal article" date="2019" name="Int. J. Syst. Evol. Microbiol.">
        <title>The Global Catalogue of Microorganisms (GCM) 10K type strain sequencing project: providing services to taxonomists for standard genome sequencing and annotation.</title>
        <authorList>
            <consortium name="The Broad Institute Genomics Platform"/>
            <consortium name="The Broad Institute Genome Sequencing Center for Infectious Disease"/>
            <person name="Wu L."/>
            <person name="Ma J."/>
        </authorList>
    </citation>
    <scope>NUCLEOTIDE SEQUENCE [LARGE SCALE GENOMIC DNA]</scope>
    <source>
        <strain evidence="2 3">JCM 13316</strain>
    </source>
</reference>
<dbReference type="PROSITE" id="PS50995">
    <property type="entry name" value="HTH_MARR_2"/>
    <property type="match status" value="1"/>
</dbReference>
<proteinExistence type="predicted"/>
<accession>A0ABN2P384</accession>
<dbReference type="PRINTS" id="PR00598">
    <property type="entry name" value="HTHMARR"/>
</dbReference>
<dbReference type="CDD" id="cd00090">
    <property type="entry name" value="HTH_ARSR"/>
    <property type="match status" value="1"/>
</dbReference>
<dbReference type="InterPro" id="IPR039422">
    <property type="entry name" value="MarR/SlyA-like"/>
</dbReference>
<feature type="domain" description="HTH marR-type" evidence="1">
    <location>
        <begin position="11"/>
        <end position="142"/>
    </location>
</feature>
<dbReference type="PANTHER" id="PTHR33164:SF103">
    <property type="entry name" value="REGULATORY PROTEIN MARR"/>
    <property type="match status" value="1"/>
</dbReference>
<dbReference type="PANTHER" id="PTHR33164">
    <property type="entry name" value="TRANSCRIPTIONAL REGULATOR, MARR FAMILY"/>
    <property type="match status" value="1"/>
</dbReference>
<dbReference type="SUPFAM" id="SSF46785">
    <property type="entry name" value="Winged helix' DNA-binding domain"/>
    <property type="match status" value="1"/>
</dbReference>
<dbReference type="InterPro" id="IPR036388">
    <property type="entry name" value="WH-like_DNA-bd_sf"/>
</dbReference>